<keyword evidence="2" id="KW-0472">Membrane</keyword>
<feature type="transmembrane region" description="Helical" evidence="2">
    <location>
        <begin position="415"/>
        <end position="433"/>
    </location>
</feature>
<reference evidence="4" key="1">
    <citation type="submission" date="2021-03" db="EMBL/GenBank/DDBJ databases">
        <title>Description of Psychrosphaera ytuae sp. nov. isolated from deep sea sediment of South China Sea.</title>
        <authorList>
            <person name="Zhang J."/>
            <person name="Xu X.-D."/>
        </authorList>
    </citation>
    <scope>NUCLEOTIDE SEQUENCE</scope>
    <source>
        <strain evidence="4">MTZ26</strain>
    </source>
</reference>
<dbReference type="PIRSF" id="PIRSF026631">
    <property type="entry name" value="UCP026631"/>
    <property type="match status" value="1"/>
</dbReference>
<feature type="region of interest" description="Disordered" evidence="1">
    <location>
        <begin position="174"/>
        <end position="193"/>
    </location>
</feature>
<evidence type="ECO:0000259" key="3">
    <source>
        <dbReference type="Pfam" id="PF03703"/>
    </source>
</evidence>
<feature type="transmembrane region" description="Helical" evidence="2">
    <location>
        <begin position="206"/>
        <end position="227"/>
    </location>
</feature>
<feature type="transmembrane region" description="Helical" evidence="2">
    <location>
        <begin position="388"/>
        <end position="409"/>
    </location>
</feature>
<dbReference type="RefSeq" id="WP_208830673.1">
    <property type="nucleotide sequence ID" value="NZ_CP072110.1"/>
</dbReference>
<feature type="transmembrane region" description="Helical" evidence="2">
    <location>
        <begin position="259"/>
        <end position="285"/>
    </location>
</feature>
<dbReference type="KEGG" id="psym:J1N51_09290"/>
<feature type="domain" description="YdbS-like PH" evidence="3">
    <location>
        <begin position="433"/>
        <end position="507"/>
    </location>
</feature>
<dbReference type="AlphaFoldDB" id="A0A975DAY0"/>
<keyword evidence="2" id="KW-1133">Transmembrane helix</keyword>
<dbReference type="InterPro" id="IPR014529">
    <property type="entry name" value="UCP026631"/>
</dbReference>
<feature type="transmembrane region" description="Helical" evidence="2">
    <location>
        <begin position="61"/>
        <end position="82"/>
    </location>
</feature>
<dbReference type="PANTHER" id="PTHR34473:SF2">
    <property type="entry name" value="UPF0699 TRANSMEMBRANE PROTEIN YDBT"/>
    <property type="match status" value="1"/>
</dbReference>
<keyword evidence="5" id="KW-1185">Reference proteome</keyword>
<evidence type="ECO:0000313" key="5">
    <source>
        <dbReference type="Proteomes" id="UP000682739"/>
    </source>
</evidence>
<evidence type="ECO:0000256" key="1">
    <source>
        <dbReference type="SAM" id="MobiDB-lite"/>
    </source>
</evidence>
<evidence type="ECO:0000256" key="2">
    <source>
        <dbReference type="SAM" id="Phobius"/>
    </source>
</evidence>
<feature type="domain" description="YdbS-like PH" evidence="3">
    <location>
        <begin position="82"/>
        <end position="159"/>
    </location>
</feature>
<dbReference type="PANTHER" id="PTHR34473">
    <property type="entry name" value="UPF0699 TRANSMEMBRANE PROTEIN YDBS"/>
    <property type="match status" value="1"/>
</dbReference>
<protein>
    <submittedName>
        <fullName evidence="4">PH domain-containing protein</fullName>
    </submittedName>
</protein>
<organism evidence="4 5">
    <name type="scientific">Psychrosphaera ytuae</name>
    <dbReference type="NCBI Taxonomy" id="2820710"/>
    <lineage>
        <taxon>Bacteria</taxon>
        <taxon>Pseudomonadati</taxon>
        <taxon>Pseudomonadota</taxon>
        <taxon>Gammaproteobacteria</taxon>
        <taxon>Alteromonadales</taxon>
        <taxon>Pseudoalteromonadaceae</taxon>
        <taxon>Psychrosphaera</taxon>
    </lineage>
</organism>
<dbReference type="InterPro" id="IPR005182">
    <property type="entry name" value="YdbS-like_PH"/>
</dbReference>
<dbReference type="Pfam" id="PF03703">
    <property type="entry name" value="bPH_2"/>
    <property type="match status" value="3"/>
</dbReference>
<sequence length="523" mass="59220">MSQPLSESTADLKSNNTWRRLSPIAIVFFILRFSVRFVKDGLINMAPALAVFITQVDDKSFWGSIAAVVFVFAVIIYSILYYRTFKFRVQKDKLLLTKGVLKKETTTLQFNKVQNVNLSTPFYFAPFKLVNCIFDSAGSSAKEISFPGVDVQYAESLRNDILVFKAQQSTASNSNELDLASDGDTDHQSSTETVSKPRLSLSLIEIAKFGLSSNMTFLLLAFLAPFMETIVDYAKHSIIPSITAVLSSFGTSSESATSIAVAIFVVAVILSALLLSVVAAIIQFYNYQLFITTERFQRIAGLFDRHQITMTKHRIQAVSIKQNWVFKLFKRVTIQFHQMAVIGNNSAKNKTNLSIPTLPPSSSPEIMREAFPELAVDNFAFSRIHKRFWSRTFIFNWLIPLFLVGSLMINVDIGFALLYFFIPVGFVLSYLRWRRYGLWYNRHFAAFKSGLVGHTITIFPIYKVQKATMKSSPAMRKARLATVELQLAYGKKTIPYLPLATAQEFVNLVLYEIESNQKHWLNN</sequence>
<keyword evidence="2" id="KW-0812">Transmembrane</keyword>
<proteinExistence type="predicted"/>
<gene>
    <name evidence="4" type="ORF">J1N51_09290</name>
</gene>
<accession>A0A975DAY0</accession>
<name>A0A975DAY0_9GAMM</name>
<dbReference type="Proteomes" id="UP000682739">
    <property type="component" value="Chromosome"/>
</dbReference>
<dbReference type="EMBL" id="CP072110">
    <property type="protein sequence ID" value="QTH62951.1"/>
    <property type="molecule type" value="Genomic_DNA"/>
</dbReference>
<evidence type="ECO:0000313" key="4">
    <source>
        <dbReference type="EMBL" id="QTH62951.1"/>
    </source>
</evidence>
<feature type="transmembrane region" description="Helical" evidence="2">
    <location>
        <begin position="21"/>
        <end position="38"/>
    </location>
</feature>
<feature type="domain" description="YdbS-like PH" evidence="3">
    <location>
        <begin position="285"/>
        <end position="336"/>
    </location>
</feature>